<reference evidence="2 3" key="1">
    <citation type="journal article" date="2015" name="Genome Announc.">
        <title>Expanding the biotechnology potential of lactobacilli through comparative genomics of 213 strains and associated genera.</title>
        <authorList>
            <person name="Sun Z."/>
            <person name="Harris H.M."/>
            <person name="McCann A."/>
            <person name="Guo C."/>
            <person name="Argimon S."/>
            <person name="Zhang W."/>
            <person name="Yang X."/>
            <person name="Jeffery I.B."/>
            <person name="Cooney J.C."/>
            <person name="Kagawa T.F."/>
            <person name="Liu W."/>
            <person name="Song Y."/>
            <person name="Salvetti E."/>
            <person name="Wrobel A."/>
            <person name="Rasinkangas P."/>
            <person name="Parkhill J."/>
            <person name="Rea M.C."/>
            <person name="O'Sullivan O."/>
            <person name="Ritari J."/>
            <person name="Douillard F.P."/>
            <person name="Paul Ross R."/>
            <person name="Yang R."/>
            <person name="Briner A.E."/>
            <person name="Felis G.E."/>
            <person name="de Vos W.M."/>
            <person name="Barrangou R."/>
            <person name="Klaenhammer T.R."/>
            <person name="Caufield P.W."/>
            <person name="Cui Y."/>
            <person name="Zhang H."/>
            <person name="O'Toole P.W."/>
        </authorList>
    </citation>
    <scope>NUCLEOTIDE SEQUENCE [LARGE SCALE GENOMIC DNA]</scope>
    <source>
        <strain evidence="2 3">DSM 20515</strain>
    </source>
</reference>
<dbReference type="GO" id="GO:0005737">
    <property type="term" value="C:cytoplasm"/>
    <property type="evidence" value="ECO:0007669"/>
    <property type="project" value="UniProtKB-SubCell"/>
</dbReference>
<dbReference type="SUPFAM" id="SSF100950">
    <property type="entry name" value="NagB/RpiA/CoA transferase-like"/>
    <property type="match status" value="2"/>
</dbReference>
<dbReference type="InterPro" id="IPR006472">
    <property type="entry name" value="Citrate_lyase_asu"/>
</dbReference>
<sequence length="524" mass="56386">MINQVGRDIPDVYLKDGVEPFQGIYYRDDYEYTKAAPTVHAYVKPNGDKLVDSIHDVLIKSGLKDGMTISFHHHLRDGDFVVNLVMKEIHKLGIKNLTVCASSLGRAHNYLVPCIEDGTVTGISTSGIRDEIGEVISAGKLKHPAIIRSHGGRARAIEDGSVKIDVAFIGASTSDAYGNASGKGGQSDTGVLSYADGDAKYADKVVIITDKIVAAPNFPASIKGVDVDYVVKVDSIGDASKIASGALRLTKDTRELNMAKEVAKCMYHSGYFKNGFTFQTGAGGSSLATTSFLKAYMAKDNIKCGWAMGGITEPIVNLFNEGFVNKVLDDQAFDLAAVASAHTKGHFEISASQYANPFNKGAFVNQLNFVILGALEVDTAFNVNVVQGSNGVLRGAPGGHPDTAAGADVSIIVAPLIRSRMPTVRDRVTSVTTPGESIDIVVTDYGVAVNPKRQDLLKAFADTDIPLKTIEELRDLAYQYAGKPEPVEFDDQVVALVEYRDGTIIDVIRKPKRLNYSQKALDKF</sequence>
<dbReference type="GO" id="GO:0006084">
    <property type="term" value="P:acetyl-CoA metabolic process"/>
    <property type="evidence" value="ECO:0007669"/>
    <property type="project" value="UniProtKB-UniRule"/>
</dbReference>
<dbReference type="EC" id="4.1.3.6" evidence="1"/>
<evidence type="ECO:0000313" key="2">
    <source>
        <dbReference type="EMBL" id="KRM76625.1"/>
    </source>
</evidence>
<comment type="catalytic activity">
    <reaction evidence="1">
        <text>citrate + acetyl-CoA = (3S)-citryl-CoA + acetate</text>
        <dbReference type="Rhea" id="RHEA:19405"/>
        <dbReference type="ChEBI" id="CHEBI:16947"/>
        <dbReference type="ChEBI" id="CHEBI:30089"/>
        <dbReference type="ChEBI" id="CHEBI:57288"/>
        <dbReference type="ChEBI" id="CHEBI:57321"/>
        <dbReference type="EC" id="2.8.3.10"/>
    </reaction>
</comment>
<dbReference type="Gene3D" id="3.40.1080.10">
    <property type="entry name" value="Glutaconate Coenzyme A-transferase"/>
    <property type="match status" value="2"/>
</dbReference>
<gene>
    <name evidence="2" type="ORF">FC82_GL001314</name>
</gene>
<dbReference type="Pfam" id="PF04223">
    <property type="entry name" value="CitF"/>
    <property type="match status" value="1"/>
</dbReference>
<dbReference type="PATRIC" id="fig|1423733.4.peg.1382"/>
<keyword evidence="1" id="KW-0963">Cytoplasm</keyword>
<dbReference type="AlphaFoldDB" id="A0A0R2BBU3"/>
<comment type="caution">
    <text evidence="2">The sequence shown here is derived from an EMBL/GenBank/DDBJ whole genome shotgun (WGS) entry which is preliminary data.</text>
</comment>
<dbReference type="PANTHER" id="PTHR40596:SF1">
    <property type="entry name" value="CITRATE LYASE ALPHA CHAIN"/>
    <property type="match status" value="1"/>
</dbReference>
<dbReference type="NCBIfam" id="TIGR01584">
    <property type="entry name" value="citF"/>
    <property type="match status" value="1"/>
</dbReference>
<dbReference type="GO" id="GO:0008814">
    <property type="term" value="F:citrate CoA-transferase activity"/>
    <property type="evidence" value="ECO:0007669"/>
    <property type="project" value="UniProtKB-UniRule"/>
</dbReference>
<comment type="subcellular location">
    <subcellularLocation>
        <location evidence="1">Cytoplasm</location>
    </subcellularLocation>
</comment>
<comment type="catalytic activity">
    <reaction evidence="1">
        <text>citrate = oxaloacetate + acetate</text>
        <dbReference type="Rhea" id="RHEA:10760"/>
        <dbReference type="ChEBI" id="CHEBI:16452"/>
        <dbReference type="ChEBI" id="CHEBI:16947"/>
        <dbReference type="ChEBI" id="CHEBI:30089"/>
        <dbReference type="EC" id="4.1.3.6"/>
    </reaction>
</comment>
<dbReference type="EMBL" id="AYYR01000023">
    <property type="protein sequence ID" value="KRM76625.1"/>
    <property type="molecule type" value="Genomic_DNA"/>
</dbReference>
<dbReference type="RefSeq" id="WP_054762003.1">
    <property type="nucleotide sequence ID" value="NZ_AYYR01000023.1"/>
</dbReference>
<dbReference type="PANTHER" id="PTHR40596">
    <property type="entry name" value="CITRATE LYASE ALPHA CHAIN"/>
    <property type="match status" value="1"/>
</dbReference>
<dbReference type="Proteomes" id="UP000051845">
    <property type="component" value="Unassembled WGS sequence"/>
</dbReference>
<dbReference type="EC" id="2.8.3.10" evidence="1"/>
<evidence type="ECO:0000256" key="1">
    <source>
        <dbReference type="PIRNR" id="PIRNR009451"/>
    </source>
</evidence>
<accession>A0A0R2BBU3</accession>
<evidence type="ECO:0000313" key="3">
    <source>
        <dbReference type="Proteomes" id="UP000051845"/>
    </source>
</evidence>
<keyword evidence="1" id="KW-0456">Lyase</keyword>
<keyword evidence="1" id="KW-0808">Transferase</keyword>
<proteinExistence type="predicted"/>
<dbReference type="GO" id="GO:0009346">
    <property type="term" value="C:ATP-independent citrate lyase complex"/>
    <property type="evidence" value="ECO:0007669"/>
    <property type="project" value="UniProtKB-UniRule"/>
</dbReference>
<dbReference type="PIRSF" id="PIRSF009451">
    <property type="entry name" value="Citrt_lyas_alpha"/>
    <property type="match status" value="1"/>
</dbReference>
<dbReference type="InterPro" id="IPR037171">
    <property type="entry name" value="NagB/RpiA_transferase-like"/>
</dbReference>
<protein>
    <recommendedName>
        <fullName evidence="1">Citrate lyase alpha chain</fullName>
        <shortName evidence="1">Citrase alpha chain</shortName>
        <ecNumber evidence="1">2.8.3.10</ecNumber>
        <ecNumber evidence="1">4.1.3.6</ecNumber>
    </recommendedName>
    <alternativeName>
        <fullName evidence="1">Citrate (pro-3S)-lyase alpha chain</fullName>
    </alternativeName>
    <alternativeName>
        <fullName evidence="1">Citrate CoA-transferase subunit</fullName>
    </alternativeName>
</protein>
<dbReference type="STRING" id="33960.TY91_04335"/>
<organism evidence="2 3">
    <name type="scientific">Secundilactobacillus collinoides DSM 20515 = JCM 1123</name>
    <dbReference type="NCBI Taxonomy" id="1423733"/>
    <lineage>
        <taxon>Bacteria</taxon>
        <taxon>Bacillati</taxon>
        <taxon>Bacillota</taxon>
        <taxon>Bacilli</taxon>
        <taxon>Lactobacillales</taxon>
        <taxon>Lactobacillaceae</taxon>
        <taxon>Secundilactobacillus</taxon>
    </lineage>
</organism>
<dbReference type="GO" id="GO:0008815">
    <property type="term" value="F:citrate (pro-3S)-lyase activity"/>
    <property type="evidence" value="ECO:0007669"/>
    <property type="project" value="UniProtKB-UniRule"/>
</dbReference>
<name>A0A0R2BBU3_SECCO</name>